<proteinExistence type="predicted"/>
<dbReference type="SUPFAM" id="SSF47598">
    <property type="entry name" value="Ribbon-helix-helix"/>
    <property type="match status" value="1"/>
</dbReference>
<evidence type="ECO:0000313" key="1">
    <source>
        <dbReference type="EMBL" id="GAA3147829.1"/>
    </source>
</evidence>
<reference evidence="2" key="1">
    <citation type="journal article" date="2019" name="Int. J. Syst. Evol. Microbiol.">
        <title>The Global Catalogue of Microorganisms (GCM) 10K type strain sequencing project: providing services to taxonomists for standard genome sequencing and annotation.</title>
        <authorList>
            <consortium name="The Broad Institute Genomics Platform"/>
            <consortium name="The Broad Institute Genome Sequencing Center for Infectious Disease"/>
            <person name="Wu L."/>
            <person name="Ma J."/>
        </authorList>
    </citation>
    <scope>NUCLEOTIDE SEQUENCE [LARGE SCALE GENOMIC DNA]</scope>
    <source>
        <strain evidence="2">JCM 9092</strain>
    </source>
</reference>
<comment type="caution">
    <text evidence="1">The sequence shown here is derived from an EMBL/GenBank/DDBJ whole genome shotgun (WGS) entry which is preliminary data.</text>
</comment>
<dbReference type="EMBL" id="BAAAUG010000199">
    <property type="protein sequence ID" value="GAA3147829.1"/>
    <property type="molecule type" value="Genomic_DNA"/>
</dbReference>
<keyword evidence="2" id="KW-1185">Reference proteome</keyword>
<name>A0ABP6NGP6_9ACTN</name>
<accession>A0ABP6NGP6</accession>
<dbReference type="Proteomes" id="UP001501637">
    <property type="component" value="Unassembled WGS sequence"/>
</dbReference>
<sequence>MRITVDLPEDLLQEAELRAARRGVAVSVVIADALREAFAREEVPE</sequence>
<gene>
    <name evidence="1" type="ORF">GCM10010449_78200</name>
</gene>
<protein>
    <submittedName>
        <fullName evidence="1">Uncharacterized protein</fullName>
    </submittedName>
</protein>
<evidence type="ECO:0000313" key="2">
    <source>
        <dbReference type="Proteomes" id="UP001501637"/>
    </source>
</evidence>
<organism evidence="1 2">
    <name type="scientific">Streptomyces rectiviolaceus</name>
    <dbReference type="NCBI Taxonomy" id="332591"/>
    <lineage>
        <taxon>Bacteria</taxon>
        <taxon>Bacillati</taxon>
        <taxon>Actinomycetota</taxon>
        <taxon>Actinomycetes</taxon>
        <taxon>Kitasatosporales</taxon>
        <taxon>Streptomycetaceae</taxon>
        <taxon>Streptomyces</taxon>
    </lineage>
</organism>
<dbReference type="InterPro" id="IPR010985">
    <property type="entry name" value="Ribbon_hlx_hlx"/>
</dbReference>
<dbReference type="RefSeq" id="WP_249589659.1">
    <property type="nucleotide sequence ID" value="NZ_BAAAUG010000199.1"/>
</dbReference>